<feature type="domain" description="RRM" evidence="3">
    <location>
        <begin position="181"/>
        <end position="277"/>
    </location>
</feature>
<dbReference type="Pfam" id="PF04059">
    <property type="entry name" value="RRM_2"/>
    <property type="match status" value="1"/>
</dbReference>
<evidence type="ECO:0000313" key="6">
    <source>
        <dbReference type="Proteomes" id="UP000007305"/>
    </source>
</evidence>
<name>A0A1D6ETQ7_MAIZE</name>
<feature type="compositionally biased region" description="Basic residues" evidence="2">
    <location>
        <begin position="151"/>
        <end position="171"/>
    </location>
</feature>
<proteinExistence type="predicted"/>
<accession>A0A1D6ETQ7</accession>
<dbReference type="PROSITE" id="PS50102">
    <property type="entry name" value="RRM"/>
    <property type="match status" value="1"/>
</dbReference>
<evidence type="ECO:0000256" key="1">
    <source>
        <dbReference type="PROSITE-ProRule" id="PRU00176"/>
    </source>
</evidence>
<dbReference type="SUPFAM" id="SSF54928">
    <property type="entry name" value="RNA-binding domain, RBD"/>
    <property type="match status" value="1"/>
</dbReference>
<reference evidence="5" key="3">
    <citation type="submission" date="2021-05" db="UniProtKB">
        <authorList>
            <consortium name="EnsemblPlants"/>
        </authorList>
    </citation>
    <scope>IDENTIFICATION</scope>
    <source>
        <strain evidence="5">cv. B73</strain>
    </source>
</reference>
<reference evidence="5" key="2">
    <citation type="submission" date="2019-07" db="EMBL/GenBank/DDBJ databases">
        <authorList>
            <person name="Seetharam A."/>
            <person name="Woodhouse M."/>
            <person name="Cannon E."/>
        </authorList>
    </citation>
    <scope>NUCLEOTIDE SEQUENCE [LARGE SCALE GENOMIC DNA]</scope>
    <source>
        <strain evidence="5">cv. B73</strain>
    </source>
</reference>
<keyword evidence="6" id="KW-1185">Reference proteome</keyword>
<dbReference type="GO" id="GO:0003723">
    <property type="term" value="F:RNA binding"/>
    <property type="evidence" value="ECO:0000318"/>
    <property type="project" value="GO_Central"/>
</dbReference>
<reference evidence="4 6" key="1">
    <citation type="submission" date="2015-12" db="EMBL/GenBank/DDBJ databases">
        <title>Update maize B73 reference genome by single molecule sequencing technologies.</title>
        <authorList>
            <consortium name="Maize Genome Sequencing Project"/>
            <person name="Ware D."/>
        </authorList>
    </citation>
    <scope>NUCLEOTIDE SEQUENCE [LARGE SCALE GENOMIC DNA]</scope>
    <source>
        <strain evidence="6">cv. B73</strain>
        <tissue evidence="4">Seedling</tissue>
    </source>
</reference>
<evidence type="ECO:0000259" key="3">
    <source>
        <dbReference type="PROSITE" id="PS50102"/>
    </source>
</evidence>
<dbReference type="EMBL" id="CM007648">
    <property type="protein sequence ID" value="ONM23062.1"/>
    <property type="molecule type" value="Genomic_DNA"/>
</dbReference>
<dbReference type="RefSeq" id="NP_001151419.2">
    <property type="nucleotide sequence ID" value="NM_001157947.3"/>
</dbReference>
<sequence length="334" mass="36565">MAPLSHTAPAYIPTKRGAPWIPPPPASGLPTYISWMPTPPPRFLPWPHLAPPPPPPLPCWSVPQVPCATATGMVQRPLACVASAAAGNANEAATNQPSPRSVLAVTSPPISPTTSLPTSFPYRLAPPAPPPTAGHAAPTPPPTAKRSVAARPRHGRRSSRVRRTRSAPKPRRLFDPTSELTSFMIRNIPNDFTRARLIHILDQHCSIENEKIAPGGVRSQYDFLYLVVDFRSRANKGYAFVNMTSPEAARRLWTHLHGHLWAFKSSAKTCAVDYADLQGQDNLVSHFSGSRFDCDTDEYLPVRFEPPRDGTRPAEGAMNVVGRRITRSRPSDEN</sequence>
<dbReference type="eggNOG" id="KOG4660">
    <property type="taxonomic scope" value="Eukaryota"/>
</dbReference>
<feature type="compositionally biased region" description="Low complexity" evidence="2">
    <location>
        <begin position="106"/>
        <end position="119"/>
    </location>
</feature>
<dbReference type="KEGG" id="zma:100285052"/>
<evidence type="ECO:0000256" key="2">
    <source>
        <dbReference type="SAM" id="MobiDB-lite"/>
    </source>
</evidence>
<dbReference type="ExpressionAtlas" id="A0A1D6ETQ7">
    <property type="expression patterns" value="baseline and differential"/>
</dbReference>
<feature type="compositionally biased region" description="Pro residues" evidence="2">
    <location>
        <begin position="124"/>
        <end position="143"/>
    </location>
</feature>
<dbReference type="Gene3D" id="3.30.70.330">
    <property type="match status" value="1"/>
</dbReference>
<dbReference type="InterPro" id="IPR012677">
    <property type="entry name" value="Nucleotide-bd_a/b_plait_sf"/>
</dbReference>
<dbReference type="OrthoDB" id="417481at2759"/>
<dbReference type="AlphaFoldDB" id="A0A1D6ETQ7"/>
<feature type="region of interest" description="Disordered" evidence="2">
    <location>
        <begin position="91"/>
        <end position="174"/>
    </location>
</feature>
<dbReference type="Gramene" id="Zm00001eb103420_T001">
    <property type="protein sequence ID" value="Zm00001eb103420_P001"/>
    <property type="gene ID" value="Zm00001eb103420"/>
</dbReference>
<dbReference type="EnsemblPlants" id="Zm00001eb103420_T001">
    <property type="protein sequence ID" value="Zm00001eb103420_P001"/>
    <property type="gene ID" value="Zm00001eb103420"/>
</dbReference>
<protein>
    <submittedName>
        <fullName evidence="4">RNA recognition motif 2 family protein</fullName>
    </submittedName>
</protein>
<dbReference type="InterPro" id="IPR007201">
    <property type="entry name" value="Mei2-like_Rrm_C"/>
</dbReference>
<dbReference type="GeneID" id="100285052"/>
<dbReference type="Proteomes" id="UP000007305">
    <property type="component" value="Chromosome 2"/>
</dbReference>
<dbReference type="InterPro" id="IPR035979">
    <property type="entry name" value="RBD_domain_sf"/>
</dbReference>
<dbReference type="PaxDb" id="4577-GRMZM2G046313_P01"/>
<dbReference type="PRINTS" id="PR01217">
    <property type="entry name" value="PRICHEXTENSN"/>
</dbReference>
<dbReference type="SMR" id="A0A1D6ETQ7"/>
<dbReference type="OMA" id="CEEANKN"/>
<dbReference type="GO" id="GO:1990904">
    <property type="term" value="C:ribonucleoprotein complex"/>
    <property type="evidence" value="ECO:0000318"/>
    <property type="project" value="GO_Central"/>
</dbReference>
<keyword evidence="1" id="KW-0694">RNA-binding</keyword>
<gene>
    <name evidence="5" type="primary">LOC100285052</name>
    <name evidence="4" type="ORF">ZEAMMB73_Zm00001d006207</name>
</gene>
<evidence type="ECO:0000313" key="4">
    <source>
        <dbReference type="EMBL" id="ONM23062.1"/>
    </source>
</evidence>
<dbReference type="InterPro" id="IPR000504">
    <property type="entry name" value="RRM_dom"/>
</dbReference>
<organism evidence="4">
    <name type="scientific">Zea mays</name>
    <name type="common">Maize</name>
    <dbReference type="NCBI Taxonomy" id="4577"/>
    <lineage>
        <taxon>Eukaryota</taxon>
        <taxon>Viridiplantae</taxon>
        <taxon>Streptophyta</taxon>
        <taxon>Embryophyta</taxon>
        <taxon>Tracheophyta</taxon>
        <taxon>Spermatophyta</taxon>
        <taxon>Magnoliopsida</taxon>
        <taxon>Liliopsida</taxon>
        <taxon>Poales</taxon>
        <taxon>Poaceae</taxon>
        <taxon>PACMAD clade</taxon>
        <taxon>Panicoideae</taxon>
        <taxon>Andropogonodae</taxon>
        <taxon>Andropogoneae</taxon>
        <taxon>Tripsacinae</taxon>
        <taxon>Zea</taxon>
    </lineage>
</organism>
<evidence type="ECO:0000313" key="5">
    <source>
        <dbReference type="EnsemblPlants" id="Zm00001eb103420_P001"/>
    </source>
</evidence>